<dbReference type="Pfam" id="PF00329">
    <property type="entry name" value="Complex1_30kDa"/>
    <property type="match status" value="1"/>
</dbReference>
<dbReference type="GO" id="GO:0048038">
    <property type="term" value="F:quinone binding"/>
    <property type="evidence" value="ECO:0007669"/>
    <property type="project" value="InterPro"/>
</dbReference>
<dbReference type="SUPFAM" id="SSF143243">
    <property type="entry name" value="Nqo5-like"/>
    <property type="match status" value="1"/>
</dbReference>
<dbReference type="PANTHER" id="PTHR43485">
    <property type="entry name" value="HYDROGENASE-4 COMPONENT G"/>
    <property type="match status" value="1"/>
</dbReference>
<dbReference type="InterPro" id="IPR052197">
    <property type="entry name" value="ComplexI_49kDa-like"/>
</dbReference>
<evidence type="ECO:0000313" key="5">
    <source>
        <dbReference type="EMBL" id="THF60296.1"/>
    </source>
</evidence>
<protein>
    <submittedName>
        <fullName evidence="5">Ni,Fe-hydrogenase III large subunit</fullName>
    </submittedName>
</protein>
<dbReference type="GO" id="GO:0008137">
    <property type="term" value="F:NADH dehydrogenase (ubiquinone) activity"/>
    <property type="evidence" value="ECO:0007669"/>
    <property type="project" value="InterPro"/>
</dbReference>
<dbReference type="Pfam" id="PF00346">
    <property type="entry name" value="Complex1_49kDa"/>
    <property type="match status" value="1"/>
</dbReference>
<dbReference type="EMBL" id="SSOD01000011">
    <property type="protein sequence ID" value="THF60296.1"/>
    <property type="molecule type" value="Genomic_DNA"/>
</dbReference>
<dbReference type="SUPFAM" id="SSF56762">
    <property type="entry name" value="HydB/Nqo4-like"/>
    <property type="match status" value="1"/>
</dbReference>
<sequence>MDFHGLGIDFERLATPLPIWHGAVDADRWEALARAVAEARGRLVSLWAGDRRATGGGFVVSAAYAGLDGLLIAELTLDAEAPAYPDLASFFPAANRLQRAAFDLVGVAAAGAADRRPWLRHGAWPADFFPLRHDADPQARFDPQPDDYPFVPVEGDGVHEIPVGPVHAGIIEPGHFRFSVVGEKVLRLEERLGYKHKGIEKRFVGMDLDSGARLAGRVSGDSTVAHAWAYAMAAEALAGTSIPPRAAWLRALLLERERVANHLGDLGALGNDAAFGFALAQFSRLRENWQRLSRDCFGHRLLMDCVVPGGIAADLDGDAAARLLGQAADTRRAVEELKRIFDEHAGLQDRLVTTGRVTPALAARLGLAGLAGRASGQGVDLRADFPWAPYDRLAVQACTHLNGDVAARVATRFAEVFESLRLIEDILAQLPAGEIHTPVLARPDAVGAGWVEGWRGQVFAALETDAAGRIARCHCHDPSWQNWPVLEHAVIGNIVADFPLINKSFNLSYSGQDL</sequence>
<evidence type="ECO:0000256" key="2">
    <source>
        <dbReference type="ARBA" id="ARBA00023027"/>
    </source>
</evidence>
<evidence type="ECO:0000256" key="1">
    <source>
        <dbReference type="ARBA" id="ARBA00023002"/>
    </source>
</evidence>
<keyword evidence="2" id="KW-0520">NAD</keyword>
<name>A0A4S4AL99_9RHOO</name>
<dbReference type="InterPro" id="IPR001268">
    <property type="entry name" value="NADH_UbQ_OxRdtase_30kDa_su"/>
</dbReference>
<evidence type="ECO:0000313" key="6">
    <source>
        <dbReference type="Proteomes" id="UP000307956"/>
    </source>
</evidence>
<dbReference type="InterPro" id="IPR001135">
    <property type="entry name" value="NADH_Q_OxRdtase_suD"/>
</dbReference>
<comment type="caution">
    <text evidence="5">The sequence shown here is derived from an EMBL/GenBank/DDBJ whole genome shotgun (WGS) entry which is preliminary data.</text>
</comment>
<gene>
    <name evidence="5" type="ORF">E6O51_13885</name>
</gene>
<dbReference type="RefSeq" id="WP_136385598.1">
    <property type="nucleotide sequence ID" value="NZ_SSOD01000011.1"/>
</dbReference>
<keyword evidence="1" id="KW-0560">Oxidoreductase</keyword>
<evidence type="ECO:0000259" key="3">
    <source>
        <dbReference type="Pfam" id="PF00329"/>
    </source>
</evidence>
<proteinExistence type="predicted"/>
<dbReference type="InterPro" id="IPR029014">
    <property type="entry name" value="NiFe-Hase_large"/>
</dbReference>
<dbReference type="PANTHER" id="PTHR43485:SF1">
    <property type="entry name" value="FORMATE HYDROGENLYASE SUBUNIT 5-RELATED"/>
    <property type="match status" value="1"/>
</dbReference>
<dbReference type="Proteomes" id="UP000307956">
    <property type="component" value="Unassembled WGS sequence"/>
</dbReference>
<feature type="domain" description="NADH-quinone oxidoreductase subunit D" evidence="4">
    <location>
        <begin position="283"/>
        <end position="437"/>
    </location>
</feature>
<reference evidence="5 6" key="1">
    <citation type="submission" date="2019-04" db="EMBL/GenBank/DDBJ databases">
        <title>Azoarcus rhizosphaerae sp. nov. isolated from rhizosphere of Ficus religiosa.</title>
        <authorList>
            <person name="Lin S.-Y."/>
            <person name="Hameed A."/>
            <person name="Hsu Y.-H."/>
            <person name="Young C.-C."/>
        </authorList>
    </citation>
    <scope>NUCLEOTIDE SEQUENCE [LARGE SCALE GENOMIC DNA]</scope>
    <source>
        <strain evidence="5 6">CC-YHH848</strain>
    </source>
</reference>
<keyword evidence="6" id="KW-1185">Reference proteome</keyword>
<dbReference type="AlphaFoldDB" id="A0A4S4AL99"/>
<feature type="domain" description="NADH:ubiquinone oxidoreductase 30kDa subunit" evidence="3">
    <location>
        <begin position="24"/>
        <end position="138"/>
    </location>
</feature>
<dbReference type="GO" id="GO:0051287">
    <property type="term" value="F:NAD binding"/>
    <property type="evidence" value="ECO:0007669"/>
    <property type="project" value="InterPro"/>
</dbReference>
<dbReference type="InterPro" id="IPR037232">
    <property type="entry name" value="NADH_quin_OxRdtase_su_C/D-like"/>
</dbReference>
<accession>A0A4S4AL99</accession>
<dbReference type="GO" id="GO:0016651">
    <property type="term" value="F:oxidoreductase activity, acting on NAD(P)H"/>
    <property type="evidence" value="ECO:0007669"/>
    <property type="project" value="InterPro"/>
</dbReference>
<evidence type="ECO:0000259" key="4">
    <source>
        <dbReference type="Pfam" id="PF00346"/>
    </source>
</evidence>
<dbReference type="OrthoDB" id="9801496at2"/>
<dbReference type="Gene3D" id="1.10.645.10">
    <property type="entry name" value="Cytochrome-c3 Hydrogenase, chain B"/>
    <property type="match status" value="1"/>
</dbReference>
<organism evidence="5 6">
    <name type="scientific">Pseudothauera rhizosphaerae</name>
    <dbReference type="NCBI Taxonomy" id="2565932"/>
    <lineage>
        <taxon>Bacteria</taxon>
        <taxon>Pseudomonadati</taxon>
        <taxon>Pseudomonadota</taxon>
        <taxon>Betaproteobacteria</taxon>
        <taxon>Rhodocyclales</taxon>
        <taxon>Zoogloeaceae</taxon>
        <taxon>Pseudothauera</taxon>
    </lineage>
</organism>